<reference evidence="2" key="1">
    <citation type="journal article" date="2023" name="G3 (Bethesda)">
        <title>Genome assembly and association tests identify interacting loci associated with vigor, precocity, and sex in interspecific pistachio rootstocks.</title>
        <authorList>
            <person name="Palmer W."/>
            <person name="Jacygrad E."/>
            <person name="Sagayaradj S."/>
            <person name="Cavanaugh K."/>
            <person name="Han R."/>
            <person name="Bertier L."/>
            <person name="Beede B."/>
            <person name="Kafkas S."/>
            <person name="Golino D."/>
            <person name="Preece J."/>
            <person name="Michelmore R."/>
        </authorList>
    </citation>
    <scope>NUCLEOTIDE SEQUENCE [LARGE SCALE GENOMIC DNA]</scope>
</reference>
<evidence type="ECO:0000313" key="1">
    <source>
        <dbReference type="EMBL" id="KAJ0047074.1"/>
    </source>
</evidence>
<name>A0ACC0Z9T2_9ROSI</name>
<proteinExistence type="predicted"/>
<organism evidence="1 2">
    <name type="scientific">Pistacia integerrima</name>
    <dbReference type="NCBI Taxonomy" id="434235"/>
    <lineage>
        <taxon>Eukaryota</taxon>
        <taxon>Viridiplantae</taxon>
        <taxon>Streptophyta</taxon>
        <taxon>Embryophyta</taxon>
        <taxon>Tracheophyta</taxon>
        <taxon>Spermatophyta</taxon>
        <taxon>Magnoliopsida</taxon>
        <taxon>eudicotyledons</taxon>
        <taxon>Gunneridae</taxon>
        <taxon>Pentapetalae</taxon>
        <taxon>rosids</taxon>
        <taxon>malvids</taxon>
        <taxon>Sapindales</taxon>
        <taxon>Anacardiaceae</taxon>
        <taxon>Pistacia</taxon>
    </lineage>
</organism>
<accession>A0ACC0Z9T2</accession>
<dbReference type="EMBL" id="CM047738">
    <property type="protein sequence ID" value="KAJ0047074.1"/>
    <property type="molecule type" value="Genomic_DNA"/>
</dbReference>
<sequence length="102" mass="11520">MYKTHPTVSGEVIEVYQPSQEEHQMTYSNLHNIKTWAEMNLLSMCDVLVTSSWSTFGSGPWSMITISHDNCNAKTKGNPGFLLPHLQHCEDTPSGVKLFYSQ</sequence>
<gene>
    <name evidence="1" type="ORF">Pint_05655</name>
</gene>
<protein>
    <submittedName>
        <fullName evidence="1">Uncharacterized protein</fullName>
    </submittedName>
</protein>
<dbReference type="Proteomes" id="UP001163603">
    <property type="component" value="Chromosome 3"/>
</dbReference>
<comment type="caution">
    <text evidence="1">The sequence shown here is derived from an EMBL/GenBank/DDBJ whole genome shotgun (WGS) entry which is preliminary data.</text>
</comment>
<keyword evidence="2" id="KW-1185">Reference proteome</keyword>
<evidence type="ECO:0000313" key="2">
    <source>
        <dbReference type="Proteomes" id="UP001163603"/>
    </source>
</evidence>